<feature type="domain" description="Protein kinase" evidence="5">
    <location>
        <begin position="395"/>
        <end position="669"/>
    </location>
</feature>
<keyword evidence="3" id="KW-0418">Kinase</keyword>
<dbReference type="SUPFAM" id="SSF56112">
    <property type="entry name" value="Protein kinase-like (PK-like)"/>
    <property type="match status" value="1"/>
</dbReference>
<dbReference type="SUPFAM" id="SSF101898">
    <property type="entry name" value="NHL repeat"/>
    <property type="match status" value="1"/>
</dbReference>
<dbReference type="EMBL" id="JEMT01028424">
    <property type="protein sequence ID" value="EXX54731.1"/>
    <property type="molecule type" value="Genomic_DNA"/>
</dbReference>
<keyword evidence="7" id="KW-1185">Reference proteome</keyword>
<evidence type="ECO:0000256" key="4">
    <source>
        <dbReference type="ARBA" id="ARBA00022840"/>
    </source>
</evidence>
<comment type="caution">
    <text evidence="6">The sequence shown here is derived from an EMBL/GenBank/DDBJ whole genome shotgun (WGS) entry which is preliminary data.</text>
</comment>
<organism evidence="6 7">
    <name type="scientific">Rhizophagus irregularis (strain DAOM 197198w)</name>
    <name type="common">Glomus intraradices</name>
    <dbReference type="NCBI Taxonomy" id="1432141"/>
    <lineage>
        <taxon>Eukaryota</taxon>
        <taxon>Fungi</taxon>
        <taxon>Fungi incertae sedis</taxon>
        <taxon>Mucoromycota</taxon>
        <taxon>Glomeromycotina</taxon>
        <taxon>Glomeromycetes</taxon>
        <taxon>Glomerales</taxon>
        <taxon>Glomeraceae</taxon>
        <taxon>Rhizophagus</taxon>
    </lineage>
</organism>
<proteinExistence type="predicted"/>
<dbReference type="Pfam" id="PF07714">
    <property type="entry name" value="PK_Tyr_Ser-Thr"/>
    <property type="match status" value="1"/>
</dbReference>
<evidence type="ECO:0000256" key="1">
    <source>
        <dbReference type="ARBA" id="ARBA00022679"/>
    </source>
</evidence>
<dbReference type="GO" id="GO:0004674">
    <property type="term" value="F:protein serine/threonine kinase activity"/>
    <property type="evidence" value="ECO:0007669"/>
    <property type="project" value="TreeGrafter"/>
</dbReference>
<evidence type="ECO:0000313" key="6">
    <source>
        <dbReference type="EMBL" id="EXX54731.1"/>
    </source>
</evidence>
<dbReference type="InterPro" id="IPR001245">
    <property type="entry name" value="Ser-Thr/Tyr_kinase_cat_dom"/>
</dbReference>
<protein>
    <submittedName>
        <fullName evidence="6">Ypk2p</fullName>
    </submittedName>
</protein>
<reference evidence="6 7" key="1">
    <citation type="submission" date="2014-02" db="EMBL/GenBank/DDBJ databases">
        <title>Single nucleus genome sequencing reveals high similarity among nuclei of an endomycorrhizal fungus.</title>
        <authorList>
            <person name="Lin K."/>
            <person name="Geurts R."/>
            <person name="Zhang Z."/>
            <person name="Limpens E."/>
            <person name="Saunders D.G."/>
            <person name="Mu D."/>
            <person name="Pang E."/>
            <person name="Cao H."/>
            <person name="Cha H."/>
            <person name="Lin T."/>
            <person name="Zhou Q."/>
            <person name="Shang Y."/>
            <person name="Li Y."/>
            <person name="Ivanov S."/>
            <person name="Sharma T."/>
            <person name="Velzen R.V."/>
            <person name="Ruijter N.D."/>
            <person name="Aanen D.K."/>
            <person name="Win J."/>
            <person name="Kamoun S."/>
            <person name="Bisseling T."/>
            <person name="Huang S."/>
        </authorList>
    </citation>
    <scope>NUCLEOTIDE SEQUENCE [LARGE SCALE GENOMIC DNA]</scope>
    <source>
        <strain evidence="7">DAOM197198w</strain>
    </source>
</reference>
<evidence type="ECO:0000256" key="3">
    <source>
        <dbReference type="ARBA" id="ARBA00022777"/>
    </source>
</evidence>
<evidence type="ECO:0000313" key="7">
    <source>
        <dbReference type="Proteomes" id="UP000022910"/>
    </source>
</evidence>
<dbReference type="PANTHER" id="PTHR44329:SF288">
    <property type="entry name" value="MITOGEN-ACTIVATED PROTEIN KINASE KINASE KINASE 20"/>
    <property type="match status" value="1"/>
</dbReference>
<name>A0A015K5Q1_RHIIW</name>
<dbReference type="GO" id="GO:0005524">
    <property type="term" value="F:ATP binding"/>
    <property type="evidence" value="ECO:0007669"/>
    <property type="project" value="UniProtKB-KW"/>
</dbReference>
<accession>A0A015K5Q1</accession>
<sequence length="822" mass="96528">MGSLIKFIEKLVRPCDCDRMGIECNAKRFKQNFNKWTSGNNHIDKFIRVNQLSLSHRYLSSVMEWIPYDRLYNIKYIVSGKVYRANWIDGYIRYWDHKNQNWERLDQNMFVILKILNNPTNITSVYIDKVQYIKKLLFNETLKDLVLTNILYIYILYFADCNEQRSLWNNSNPKTKCYMVVLNDRCKICHYICNAKHFQQNFENWTSGNNVIDKFIQDAQLSDHTSEIHRSLKEFFFESGPTEALEWIPYNRFHKIKYMSNDWFGKVYIAIWIDGYIHHWDRKNLTWKRIGQNMPVILKSLNINPARITSEFLNKFLVTNKVYGITQDPKTKNYIMVLDYICETCKSACYAIYFQQNLENWTSGSKDIDRFIRNTQLSNHDNKCQALEWIPYDSFDDIEYIAKGGFGLIYRARWIDGHIDKWDNDNKNWGRKDQNMFVALKILNKSKNVKLEFMNEITSHYKLNSHKCIIKLYGISQDPETENYIMVLDYAENGDFRSYLDANYNKLSWNNKINYLHSIAHGLKDIHESELIHRDLHIGNILRLRKITCITDMGLCKPADYDASENPKVSAYGVLPYIAPEILRGQIYTKAADIYSFGIIMYEVISGLPPYYDTYHNEILAIKICKGLRPRFNIKVPQLIVHLIKRCLDANPLNRPKAEEIKKTLSQWFRESFDLESTKYAEIKNQIKEAEIFNISSDSNTFSTSLGLSYETHSEAIYTSRPLNFDNLPEPKNSDDYYKNNDNIISKEFSESLQINISQLENNNNLFKPKISNNISKKSLESLQVGTSQLFIGNGNISELENSVEHYEQDDNIAGKESLGIV</sequence>
<dbReference type="PROSITE" id="PS50011">
    <property type="entry name" value="PROTEIN_KINASE_DOM"/>
    <property type="match status" value="1"/>
</dbReference>
<dbReference type="Gene3D" id="1.10.510.10">
    <property type="entry name" value="Transferase(Phosphotransferase) domain 1"/>
    <property type="match status" value="1"/>
</dbReference>
<evidence type="ECO:0000259" key="5">
    <source>
        <dbReference type="PROSITE" id="PS50011"/>
    </source>
</evidence>
<evidence type="ECO:0000256" key="2">
    <source>
        <dbReference type="ARBA" id="ARBA00022741"/>
    </source>
</evidence>
<keyword evidence="4" id="KW-0067">ATP-binding</keyword>
<keyword evidence="2" id="KW-0547">Nucleotide-binding</keyword>
<dbReference type="InterPro" id="IPR051681">
    <property type="entry name" value="Ser/Thr_Kinases-Pseudokinases"/>
</dbReference>
<gene>
    <name evidence="6" type="ORF">RirG_231840</name>
</gene>
<dbReference type="HOGENOM" id="CLU_000288_7_8_1"/>
<dbReference type="Proteomes" id="UP000022910">
    <property type="component" value="Unassembled WGS sequence"/>
</dbReference>
<dbReference type="Gene3D" id="1.10.10.1010">
    <property type="entry name" value="Intein homing endonuclease, domain IV"/>
    <property type="match status" value="3"/>
</dbReference>
<dbReference type="AlphaFoldDB" id="A0A015K5Q1"/>
<dbReference type="InterPro" id="IPR000719">
    <property type="entry name" value="Prot_kinase_dom"/>
</dbReference>
<keyword evidence="1" id="KW-0808">Transferase</keyword>
<dbReference type="PANTHER" id="PTHR44329">
    <property type="entry name" value="SERINE/THREONINE-PROTEIN KINASE TNNI3K-RELATED"/>
    <property type="match status" value="1"/>
</dbReference>
<dbReference type="InterPro" id="IPR011009">
    <property type="entry name" value="Kinase-like_dom_sf"/>
</dbReference>